<protein>
    <submittedName>
        <fullName evidence="1">Uncharacterized protein</fullName>
    </submittedName>
</protein>
<dbReference type="AlphaFoldDB" id="A0A644WWP1"/>
<evidence type="ECO:0000313" key="1">
    <source>
        <dbReference type="EMBL" id="MPM08219.1"/>
    </source>
</evidence>
<name>A0A644WWP1_9ZZZZ</name>
<organism evidence="1">
    <name type="scientific">bioreactor metagenome</name>
    <dbReference type="NCBI Taxonomy" id="1076179"/>
    <lineage>
        <taxon>unclassified sequences</taxon>
        <taxon>metagenomes</taxon>
        <taxon>ecological metagenomes</taxon>
    </lineage>
</organism>
<gene>
    <name evidence="1" type="ORF">SDC9_54531</name>
</gene>
<sequence length="171" mass="18422">MKTIVKSSIILALFNTLIFCGAAKGQNIADPKIQNIKAYLYYNQNSRGNSAGGTLSENIIGNEDFAFWNVIIAEGSAVSPTSNTMIIVEIASDSAATYVNGGIRLTAKNSDGKSVFSQQQSFYILDGAVTYFAPFLMYETGCEEMELLAELIVDDKVISSMNAVIPFACGE</sequence>
<accession>A0A644WWP1</accession>
<dbReference type="EMBL" id="VSSQ01001426">
    <property type="protein sequence ID" value="MPM08219.1"/>
    <property type="molecule type" value="Genomic_DNA"/>
</dbReference>
<comment type="caution">
    <text evidence="1">The sequence shown here is derived from an EMBL/GenBank/DDBJ whole genome shotgun (WGS) entry which is preliminary data.</text>
</comment>
<proteinExistence type="predicted"/>
<reference evidence="1" key="1">
    <citation type="submission" date="2019-08" db="EMBL/GenBank/DDBJ databases">
        <authorList>
            <person name="Kucharzyk K."/>
            <person name="Murdoch R.W."/>
            <person name="Higgins S."/>
            <person name="Loffler F."/>
        </authorList>
    </citation>
    <scope>NUCLEOTIDE SEQUENCE</scope>
</reference>